<evidence type="ECO:0008006" key="5">
    <source>
        <dbReference type="Google" id="ProtNLM"/>
    </source>
</evidence>
<comment type="caution">
    <text evidence="3">The sequence shown here is derived from an EMBL/GenBank/DDBJ whole genome shotgun (WGS) entry which is preliminary data.</text>
</comment>
<feature type="compositionally biased region" description="Low complexity" evidence="2">
    <location>
        <begin position="562"/>
        <end position="576"/>
    </location>
</feature>
<gene>
    <name evidence="3" type="ORF">M9Y10_042462</name>
</gene>
<evidence type="ECO:0000313" key="3">
    <source>
        <dbReference type="EMBL" id="KAK8835576.1"/>
    </source>
</evidence>
<dbReference type="Proteomes" id="UP001470230">
    <property type="component" value="Unassembled WGS sequence"/>
</dbReference>
<feature type="region of interest" description="Disordered" evidence="2">
    <location>
        <begin position="590"/>
        <end position="639"/>
    </location>
</feature>
<feature type="compositionally biased region" description="Polar residues" evidence="2">
    <location>
        <begin position="590"/>
        <end position="604"/>
    </location>
</feature>
<keyword evidence="4" id="KW-1185">Reference proteome</keyword>
<accession>A0ABR2GPI0</accession>
<proteinExistence type="predicted"/>
<feature type="region of interest" description="Disordered" evidence="2">
    <location>
        <begin position="502"/>
        <end position="576"/>
    </location>
</feature>
<protein>
    <recommendedName>
        <fullName evidence="5">Kinesin motor domain-containing protein</fullName>
    </recommendedName>
</protein>
<reference evidence="3 4" key="1">
    <citation type="submission" date="2024-04" db="EMBL/GenBank/DDBJ databases">
        <title>Tritrichomonas musculus Genome.</title>
        <authorList>
            <person name="Alves-Ferreira E."/>
            <person name="Grigg M."/>
            <person name="Lorenzi H."/>
            <person name="Galac M."/>
        </authorList>
    </citation>
    <scope>NUCLEOTIDE SEQUENCE [LARGE SCALE GENOMIC DNA]</scope>
    <source>
        <strain evidence="3 4">EAF2021</strain>
    </source>
</reference>
<evidence type="ECO:0000313" key="4">
    <source>
        <dbReference type="Proteomes" id="UP001470230"/>
    </source>
</evidence>
<organism evidence="3 4">
    <name type="scientific">Tritrichomonas musculus</name>
    <dbReference type="NCBI Taxonomy" id="1915356"/>
    <lineage>
        <taxon>Eukaryota</taxon>
        <taxon>Metamonada</taxon>
        <taxon>Parabasalia</taxon>
        <taxon>Tritrichomonadida</taxon>
        <taxon>Tritrichomonadidae</taxon>
        <taxon>Tritrichomonas</taxon>
    </lineage>
</organism>
<feature type="region of interest" description="Disordered" evidence="2">
    <location>
        <begin position="766"/>
        <end position="787"/>
    </location>
</feature>
<name>A0ABR2GPI0_9EUKA</name>
<feature type="compositionally biased region" description="Low complexity" evidence="2">
    <location>
        <begin position="628"/>
        <end position="639"/>
    </location>
</feature>
<sequence>MEQSEISREIVNSTHRMLEQIKALEESPDTENGNNPPSNISVKNSNQSSDVMYLISSLQTDQSEELLRDVHNWSDSRVHTYETYEKPLLDQIEINQKSDSTFIDEFSPQLKVNINNFDNKLTNAKEAVATLADSLIRQRCTEGNNSSNDQNDITQSYSSNILQFQSTGPNEPNPTPANFQPGDYEQMRLREAHLVQIVTELSNEVESMSNEAVSKNLEILNMQHEAEQKEKELNNVLANNKEKEELIFSFSNRIDELEKQLDSEKKKVEDLSSLLNKEEVNSIVEVNQPVYSDASSQVSIETVKPVENFESTESKEIENSRPPLSTFRVIENFDIDIEADENFIRNQTEIESTDDSVNNLEQSQAKQYKTFGEVKQKVDSTKNSNIYDTTTPNDEFESLLKLENDECPGSSGHSSVLPLGIKKRRIFTENGKRGTNNESYTYRLFFKDREGGAVIVDAEVARRDERTGVMLLKPCDVRTASSPSKTSRIPLFDAFNDQAGKCESNDSLDENKNGSQNLNQVDNRNELNCDNHEISNNQNKNDRERSDVHPNMNKSASDSHNKANNANQKNISNSNNHYHKNVQRNITNSNNYQKNVTNNNSVQKSPSNNNISNNNGYLIQKSLSNSHNNNNVTQGNIVNNNPKVLTRHQEIMRRILEIHERQMAKIKAARAAAAASYYAVRMNTMPPESMAAAAGFEDAKIIDLNKNVEKQIRFDVNGNGSWSNFSSRPSKLPSKQPLFGNMVVEPNSYQRYNYNYPRQKIVQQKNRKVVVPNQPSKMKSPRRPFFK</sequence>
<feature type="region of interest" description="Disordered" evidence="2">
    <location>
        <begin position="24"/>
        <end position="46"/>
    </location>
</feature>
<dbReference type="EMBL" id="JAPFFF010000079">
    <property type="protein sequence ID" value="KAK8835576.1"/>
    <property type="molecule type" value="Genomic_DNA"/>
</dbReference>
<keyword evidence="1" id="KW-0175">Coiled coil</keyword>
<feature type="compositionally biased region" description="Basic and acidic residues" evidence="2">
    <location>
        <begin position="523"/>
        <end position="533"/>
    </location>
</feature>
<feature type="compositionally biased region" description="Polar residues" evidence="2">
    <location>
        <begin position="513"/>
        <end position="522"/>
    </location>
</feature>
<evidence type="ECO:0000256" key="1">
    <source>
        <dbReference type="SAM" id="Coils"/>
    </source>
</evidence>
<feature type="coiled-coil region" evidence="1">
    <location>
        <begin position="198"/>
        <end position="281"/>
    </location>
</feature>
<feature type="compositionally biased region" description="Low complexity" evidence="2">
    <location>
        <begin position="605"/>
        <end position="615"/>
    </location>
</feature>
<feature type="compositionally biased region" description="Polar residues" evidence="2">
    <location>
        <begin position="30"/>
        <end position="46"/>
    </location>
</feature>
<evidence type="ECO:0000256" key="2">
    <source>
        <dbReference type="SAM" id="MobiDB-lite"/>
    </source>
</evidence>